<name>C8VVW0_DESAS</name>
<dbReference type="AlphaFoldDB" id="C8VVW0"/>
<evidence type="ECO:0000256" key="6">
    <source>
        <dbReference type="ARBA" id="ARBA00023163"/>
    </source>
</evidence>
<dbReference type="PANTHER" id="PTHR33202:SF7">
    <property type="entry name" value="FERRIC UPTAKE REGULATION PROTEIN"/>
    <property type="match status" value="1"/>
</dbReference>
<dbReference type="RefSeq" id="WP_015758937.1">
    <property type="nucleotide sequence ID" value="NC_013216.1"/>
</dbReference>
<evidence type="ECO:0000256" key="3">
    <source>
        <dbReference type="ARBA" id="ARBA00022833"/>
    </source>
</evidence>
<dbReference type="SUPFAM" id="SSF46785">
    <property type="entry name" value="Winged helix' DNA-binding domain"/>
    <property type="match status" value="1"/>
</dbReference>
<dbReference type="Proteomes" id="UP000002217">
    <property type="component" value="Chromosome"/>
</dbReference>
<dbReference type="Gene3D" id="1.10.10.10">
    <property type="entry name" value="Winged helix-like DNA-binding domain superfamily/Winged helix DNA-binding domain"/>
    <property type="match status" value="1"/>
</dbReference>
<proteinExistence type="inferred from homology"/>
<sequence>MESILKGLGLRATPQRLAILKLLEGNITHPSAEELYNSIKPNFPSLSLTTVYNTLESLSGAGVIQEIGIDSERRRFDPNPKPHNHFLCNKCRKVFDLNVYLLSFSLPQQVGEFWVEGAAVHFFGLCSKCVSD</sequence>
<dbReference type="Pfam" id="PF01475">
    <property type="entry name" value="FUR"/>
    <property type="match status" value="1"/>
</dbReference>
<keyword evidence="7" id="KW-0479">Metal-binding</keyword>
<dbReference type="Gene3D" id="3.30.1490.190">
    <property type="match status" value="1"/>
</dbReference>
<dbReference type="KEGG" id="dae:Dtox_3531"/>
<feature type="binding site" evidence="7">
    <location>
        <position position="91"/>
    </location>
    <ligand>
        <name>Zn(2+)</name>
        <dbReference type="ChEBI" id="CHEBI:29105"/>
    </ligand>
</feature>
<evidence type="ECO:0000313" key="9">
    <source>
        <dbReference type="Proteomes" id="UP000002217"/>
    </source>
</evidence>
<evidence type="ECO:0000256" key="7">
    <source>
        <dbReference type="PIRSR" id="PIRSR602481-1"/>
    </source>
</evidence>
<dbReference type="EMBL" id="CP001720">
    <property type="protein sequence ID" value="ACV64247.1"/>
    <property type="molecule type" value="Genomic_DNA"/>
</dbReference>
<keyword evidence="3 7" id="KW-0862">Zinc</keyword>
<evidence type="ECO:0000313" key="8">
    <source>
        <dbReference type="EMBL" id="ACV64247.1"/>
    </source>
</evidence>
<dbReference type="STRING" id="485916.Dtox_3531"/>
<protein>
    <submittedName>
        <fullName evidence="8">Ferric uptake regulator, Fur family</fullName>
    </submittedName>
</protein>
<evidence type="ECO:0000256" key="5">
    <source>
        <dbReference type="ARBA" id="ARBA00023125"/>
    </source>
</evidence>
<accession>C8VVW0</accession>
<dbReference type="InterPro" id="IPR036388">
    <property type="entry name" value="WH-like_DNA-bd_sf"/>
</dbReference>
<dbReference type="GO" id="GO:0003700">
    <property type="term" value="F:DNA-binding transcription factor activity"/>
    <property type="evidence" value="ECO:0007669"/>
    <property type="project" value="InterPro"/>
</dbReference>
<dbReference type="GO" id="GO:0045892">
    <property type="term" value="P:negative regulation of DNA-templated transcription"/>
    <property type="evidence" value="ECO:0007669"/>
    <property type="project" value="TreeGrafter"/>
</dbReference>
<reference evidence="8 9" key="1">
    <citation type="journal article" date="2009" name="Stand. Genomic Sci.">
        <title>Complete genome sequence of Desulfotomaculum acetoxidans type strain (5575).</title>
        <authorList>
            <person name="Spring S."/>
            <person name="Lapidus A."/>
            <person name="Schroder M."/>
            <person name="Gleim D."/>
            <person name="Sims D."/>
            <person name="Meincke L."/>
            <person name="Glavina Del Rio T."/>
            <person name="Tice H."/>
            <person name="Copeland A."/>
            <person name="Cheng J.F."/>
            <person name="Lucas S."/>
            <person name="Chen F."/>
            <person name="Nolan M."/>
            <person name="Bruce D."/>
            <person name="Goodwin L."/>
            <person name="Pitluck S."/>
            <person name="Ivanova N."/>
            <person name="Mavromatis K."/>
            <person name="Mikhailova N."/>
            <person name="Pati A."/>
            <person name="Chen A."/>
            <person name="Palaniappan K."/>
            <person name="Land M."/>
            <person name="Hauser L."/>
            <person name="Chang Y.J."/>
            <person name="Jeffries C.D."/>
            <person name="Chain P."/>
            <person name="Saunders E."/>
            <person name="Brettin T."/>
            <person name="Detter J.C."/>
            <person name="Goker M."/>
            <person name="Bristow J."/>
            <person name="Eisen J.A."/>
            <person name="Markowitz V."/>
            <person name="Hugenholtz P."/>
            <person name="Kyrpides N.C."/>
            <person name="Klenk H.P."/>
            <person name="Han C."/>
        </authorList>
    </citation>
    <scope>NUCLEOTIDE SEQUENCE [LARGE SCALE GENOMIC DNA]</scope>
    <source>
        <strain evidence="9">ATCC 49208 / DSM 771 / VKM B-1644</strain>
    </source>
</reference>
<dbReference type="GO" id="GO:1900376">
    <property type="term" value="P:regulation of secondary metabolite biosynthetic process"/>
    <property type="evidence" value="ECO:0007669"/>
    <property type="project" value="TreeGrafter"/>
</dbReference>
<gene>
    <name evidence="8" type="ordered locus">Dtox_3531</name>
</gene>
<dbReference type="CDD" id="cd07153">
    <property type="entry name" value="Fur_like"/>
    <property type="match status" value="1"/>
</dbReference>
<keyword evidence="4" id="KW-0805">Transcription regulation</keyword>
<dbReference type="eggNOG" id="COG0735">
    <property type="taxonomic scope" value="Bacteria"/>
</dbReference>
<dbReference type="HOGENOM" id="CLU_096072_4_2_9"/>
<comment type="similarity">
    <text evidence="1">Belongs to the Fur family.</text>
</comment>
<organism evidence="8 9">
    <name type="scientific">Desulfofarcimen acetoxidans (strain ATCC 49208 / DSM 771 / KCTC 5769 / VKM B-1644 / 5575)</name>
    <name type="common">Desulfotomaculum acetoxidans</name>
    <dbReference type="NCBI Taxonomy" id="485916"/>
    <lineage>
        <taxon>Bacteria</taxon>
        <taxon>Bacillati</taxon>
        <taxon>Bacillota</taxon>
        <taxon>Clostridia</taxon>
        <taxon>Eubacteriales</taxon>
        <taxon>Peptococcaceae</taxon>
        <taxon>Desulfofarcimen</taxon>
    </lineage>
</organism>
<evidence type="ECO:0000256" key="1">
    <source>
        <dbReference type="ARBA" id="ARBA00007957"/>
    </source>
</evidence>
<dbReference type="InterPro" id="IPR043135">
    <property type="entry name" value="Fur_C"/>
</dbReference>
<dbReference type="InterPro" id="IPR036390">
    <property type="entry name" value="WH_DNA-bd_sf"/>
</dbReference>
<dbReference type="PANTHER" id="PTHR33202">
    <property type="entry name" value="ZINC UPTAKE REGULATION PROTEIN"/>
    <property type="match status" value="1"/>
</dbReference>
<evidence type="ECO:0000256" key="4">
    <source>
        <dbReference type="ARBA" id="ARBA00023015"/>
    </source>
</evidence>
<dbReference type="GO" id="GO:0000976">
    <property type="term" value="F:transcription cis-regulatory region binding"/>
    <property type="evidence" value="ECO:0007669"/>
    <property type="project" value="TreeGrafter"/>
</dbReference>
<comment type="cofactor">
    <cofactor evidence="7">
        <name>Zn(2+)</name>
        <dbReference type="ChEBI" id="CHEBI:29105"/>
    </cofactor>
    <text evidence="7">Binds 1 zinc ion per subunit.</text>
</comment>
<keyword evidence="2" id="KW-0678">Repressor</keyword>
<dbReference type="GO" id="GO:0008270">
    <property type="term" value="F:zinc ion binding"/>
    <property type="evidence" value="ECO:0007669"/>
    <property type="project" value="TreeGrafter"/>
</dbReference>
<feature type="binding site" evidence="7">
    <location>
        <position position="88"/>
    </location>
    <ligand>
        <name>Zn(2+)</name>
        <dbReference type="ChEBI" id="CHEBI:29105"/>
    </ligand>
</feature>
<keyword evidence="5" id="KW-0238">DNA-binding</keyword>
<feature type="binding site" evidence="7">
    <location>
        <position position="126"/>
    </location>
    <ligand>
        <name>Zn(2+)</name>
        <dbReference type="ChEBI" id="CHEBI:29105"/>
    </ligand>
</feature>
<keyword evidence="9" id="KW-1185">Reference proteome</keyword>
<evidence type="ECO:0000256" key="2">
    <source>
        <dbReference type="ARBA" id="ARBA00022491"/>
    </source>
</evidence>
<dbReference type="InterPro" id="IPR002481">
    <property type="entry name" value="FUR"/>
</dbReference>
<feature type="binding site" evidence="7">
    <location>
        <position position="129"/>
    </location>
    <ligand>
        <name>Zn(2+)</name>
        <dbReference type="ChEBI" id="CHEBI:29105"/>
    </ligand>
</feature>
<keyword evidence="6" id="KW-0804">Transcription</keyword>